<dbReference type="EMBL" id="NHYD01003307">
    <property type="protein sequence ID" value="PPQ80847.1"/>
    <property type="molecule type" value="Genomic_DNA"/>
</dbReference>
<comment type="caution">
    <text evidence="1">The sequence shown here is derived from an EMBL/GenBank/DDBJ whole genome shotgun (WGS) entry which is preliminary data.</text>
</comment>
<accession>A0A409WQS2</accession>
<dbReference type="Proteomes" id="UP000283269">
    <property type="component" value="Unassembled WGS sequence"/>
</dbReference>
<dbReference type="InParanoid" id="A0A409WQS2"/>
<gene>
    <name evidence="1" type="ORF">CVT25_001972</name>
</gene>
<reference evidence="1 2" key="1">
    <citation type="journal article" date="2018" name="Evol. Lett.">
        <title>Horizontal gene cluster transfer increased hallucinogenic mushroom diversity.</title>
        <authorList>
            <person name="Reynolds H.T."/>
            <person name="Vijayakumar V."/>
            <person name="Gluck-Thaler E."/>
            <person name="Korotkin H.B."/>
            <person name="Matheny P.B."/>
            <person name="Slot J.C."/>
        </authorList>
    </citation>
    <scope>NUCLEOTIDE SEQUENCE [LARGE SCALE GENOMIC DNA]</scope>
    <source>
        <strain evidence="1 2">2631</strain>
    </source>
</reference>
<evidence type="ECO:0000313" key="2">
    <source>
        <dbReference type="Proteomes" id="UP000283269"/>
    </source>
</evidence>
<protein>
    <submittedName>
        <fullName evidence="1">Uncharacterized protein</fullName>
    </submittedName>
</protein>
<organism evidence="1 2">
    <name type="scientific">Psilocybe cyanescens</name>
    <dbReference type="NCBI Taxonomy" id="93625"/>
    <lineage>
        <taxon>Eukaryota</taxon>
        <taxon>Fungi</taxon>
        <taxon>Dikarya</taxon>
        <taxon>Basidiomycota</taxon>
        <taxon>Agaricomycotina</taxon>
        <taxon>Agaricomycetes</taxon>
        <taxon>Agaricomycetidae</taxon>
        <taxon>Agaricales</taxon>
        <taxon>Agaricineae</taxon>
        <taxon>Strophariaceae</taxon>
        <taxon>Psilocybe</taxon>
    </lineage>
</organism>
<keyword evidence="2" id="KW-1185">Reference proteome</keyword>
<dbReference type="OrthoDB" id="3143640at2759"/>
<evidence type="ECO:0000313" key="1">
    <source>
        <dbReference type="EMBL" id="PPQ80847.1"/>
    </source>
</evidence>
<name>A0A409WQS2_PSICY</name>
<dbReference type="AlphaFoldDB" id="A0A409WQS2"/>
<sequence length="144" mass="15934">MLSQFGSLRDAIVSFTKLTADSGTTFVRLYCTIPTFSYSTDTCLDLHDLNELRSRFLPFIHDLLQSLRSSGVSQRIANISVTHFSSQISATYSLAPSNSSLCLVSQKPINTTIVLDKLDKSNRMLKREQVALVDLEGVACLIIT</sequence>
<proteinExistence type="predicted"/>